<keyword evidence="1" id="KW-0472">Membrane</keyword>
<dbReference type="OrthoDB" id="8707964at2"/>
<feature type="transmembrane region" description="Helical" evidence="1">
    <location>
        <begin position="31"/>
        <end position="51"/>
    </location>
</feature>
<dbReference type="EMBL" id="SPUM01000152">
    <property type="protein sequence ID" value="TFW27309.1"/>
    <property type="molecule type" value="Genomic_DNA"/>
</dbReference>
<reference evidence="2 3" key="1">
    <citation type="submission" date="2019-03" db="EMBL/GenBank/DDBJ databases">
        <title>Draft genome of Massilia hortus sp. nov., a novel bacterial species of the Oxalobacteraceae family.</title>
        <authorList>
            <person name="Peta V."/>
            <person name="Raths R."/>
            <person name="Bucking H."/>
        </authorList>
    </citation>
    <scope>NUCLEOTIDE SEQUENCE [LARGE SCALE GENOMIC DNA]</scope>
    <source>
        <strain evidence="2 3">ONC3</strain>
    </source>
</reference>
<accession>A0A4Y9SPP7</accession>
<dbReference type="RefSeq" id="WP_135192215.1">
    <property type="nucleotide sequence ID" value="NZ_SPUM01000152.1"/>
</dbReference>
<keyword evidence="1" id="KW-1133">Transmembrane helix</keyword>
<dbReference type="Proteomes" id="UP000297258">
    <property type="component" value="Unassembled WGS sequence"/>
</dbReference>
<protein>
    <submittedName>
        <fullName evidence="2">Uncharacterized protein</fullName>
    </submittedName>
</protein>
<dbReference type="AlphaFoldDB" id="A0A4Y9SPP7"/>
<evidence type="ECO:0000313" key="2">
    <source>
        <dbReference type="EMBL" id="TFW27309.1"/>
    </source>
</evidence>
<comment type="caution">
    <text evidence="2">The sequence shown here is derived from an EMBL/GenBank/DDBJ whole genome shotgun (WGS) entry which is preliminary data.</text>
</comment>
<evidence type="ECO:0000256" key="1">
    <source>
        <dbReference type="SAM" id="Phobius"/>
    </source>
</evidence>
<evidence type="ECO:0000313" key="3">
    <source>
        <dbReference type="Proteomes" id="UP000297258"/>
    </source>
</evidence>
<keyword evidence="1" id="KW-0812">Transmembrane</keyword>
<organism evidence="2 3">
    <name type="scientific">Massilia horti</name>
    <dbReference type="NCBI Taxonomy" id="2562153"/>
    <lineage>
        <taxon>Bacteria</taxon>
        <taxon>Pseudomonadati</taxon>
        <taxon>Pseudomonadota</taxon>
        <taxon>Betaproteobacteria</taxon>
        <taxon>Burkholderiales</taxon>
        <taxon>Oxalobacteraceae</taxon>
        <taxon>Telluria group</taxon>
        <taxon>Massilia</taxon>
    </lineage>
</organism>
<sequence length="112" mass="12868">MSDKERRILKMYDGSLPNEEDLFETSHVNQLAWTLVVLLGGVIVWLCIALVHAENQRFALASNKCQDPLFPGNVDHQCLMTVQSRDHWWQHLGYAVTHLTQSAPEAPNMRRK</sequence>
<proteinExistence type="predicted"/>
<gene>
    <name evidence="2" type="ORF">E4O92_24290</name>
</gene>
<keyword evidence="3" id="KW-1185">Reference proteome</keyword>
<name>A0A4Y9SPP7_9BURK</name>